<dbReference type="OrthoDB" id="10650732at2759"/>
<gene>
    <name evidence="1" type="ORF">As57867_013594</name>
</gene>
<protein>
    <submittedName>
        <fullName evidence="1">Uncharacterized protein</fullName>
    </submittedName>
</protein>
<dbReference type="AlphaFoldDB" id="A0A6A4YFB5"/>
<organism evidence="1">
    <name type="scientific">Aphanomyces stellatus</name>
    <dbReference type="NCBI Taxonomy" id="120398"/>
    <lineage>
        <taxon>Eukaryota</taxon>
        <taxon>Sar</taxon>
        <taxon>Stramenopiles</taxon>
        <taxon>Oomycota</taxon>
        <taxon>Saprolegniomycetes</taxon>
        <taxon>Saprolegniales</taxon>
        <taxon>Verrucalvaceae</taxon>
        <taxon>Aphanomyces</taxon>
    </lineage>
</organism>
<comment type="caution">
    <text evidence="1">The sequence shown here is derived from an EMBL/GenBank/DDBJ whole genome shotgun (WGS) entry which is preliminary data.</text>
</comment>
<feature type="non-terminal residue" evidence="1">
    <location>
        <position position="1"/>
    </location>
</feature>
<name>A0A6A4YFB5_9STRA</name>
<proteinExistence type="predicted"/>
<accession>A0A6A4YFB5</accession>
<evidence type="ECO:0000313" key="1">
    <source>
        <dbReference type="EMBL" id="KAF0695604.1"/>
    </source>
</evidence>
<sequence length="182" mass="19417">TPLPFCDLPRATRVLAASLARGLAKTHPGLVADAALSETDWLVALAHCDVDPIAVAASFHAYLGPASASSPALLRQWELMVARGLVGSTPPTFQWFHIQWRDERPRWRAWILAQLRHHLWQAFPADVVFCNNQVGVASTALAAFLAAQAAAVSTHSAPSVVLVDVVHGTTVATAIPVPVPPC</sequence>
<dbReference type="EMBL" id="VJMH01005466">
    <property type="protein sequence ID" value="KAF0695604.1"/>
    <property type="molecule type" value="Genomic_DNA"/>
</dbReference>
<reference evidence="1" key="1">
    <citation type="submission" date="2019-06" db="EMBL/GenBank/DDBJ databases">
        <title>Genomics analysis of Aphanomyces spp. identifies a new class of oomycete effector associated with host adaptation.</title>
        <authorList>
            <person name="Gaulin E."/>
        </authorList>
    </citation>
    <scope>NUCLEOTIDE SEQUENCE</scope>
    <source>
        <strain evidence="1">CBS 578.67</strain>
    </source>
</reference>